<dbReference type="Gene3D" id="3.40.605.10">
    <property type="entry name" value="Aldehyde Dehydrogenase, Chain A, domain 1"/>
    <property type="match status" value="1"/>
</dbReference>
<dbReference type="Pfam" id="PF00171">
    <property type="entry name" value="Aldedh"/>
    <property type="match status" value="1"/>
</dbReference>
<dbReference type="EMBL" id="JBITDC010000038">
    <property type="protein sequence ID" value="MFI5682055.1"/>
    <property type="molecule type" value="Genomic_DNA"/>
</dbReference>
<keyword evidence="2" id="KW-0520">NAD</keyword>
<evidence type="ECO:0000313" key="4">
    <source>
        <dbReference type="EMBL" id="MFI5682055.1"/>
    </source>
</evidence>
<evidence type="ECO:0000256" key="2">
    <source>
        <dbReference type="ARBA" id="ARBA00023027"/>
    </source>
</evidence>
<dbReference type="InterPro" id="IPR016161">
    <property type="entry name" value="Ald_DH/histidinol_DH"/>
</dbReference>
<evidence type="ECO:0000313" key="5">
    <source>
        <dbReference type="Proteomes" id="UP001612415"/>
    </source>
</evidence>
<keyword evidence="1" id="KW-0560">Oxidoreductase</keyword>
<organism evidence="4 5">
    <name type="scientific">Streptomyces cellulosae</name>
    <dbReference type="NCBI Taxonomy" id="1968"/>
    <lineage>
        <taxon>Bacteria</taxon>
        <taxon>Bacillati</taxon>
        <taxon>Actinomycetota</taxon>
        <taxon>Actinomycetes</taxon>
        <taxon>Kitasatosporales</taxon>
        <taxon>Streptomycetaceae</taxon>
        <taxon>Streptomyces</taxon>
    </lineage>
</organism>
<gene>
    <name evidence="4" type="ORF">ACIA8P_47250</name>
</gene>
<dbReference type="SUPFAM" id="SSF53720">
    <property type="entry name" value="ALDH-like"/>
    <property type="match status" value="1"/>
</dbReference>
<comment type="caution">
    <text evidence="4">The sequence shown here is derived from an EMBL/GenBank/DDBJ whole genome shotgun (WGS) entry which is preliminary data.</text>
</comment>
<sequence length="582" mass="61944">MRPSPYERHRELLQEAVRALAAGECRRPFTEATGQDAAEAGMRSTRTAGKVFGSLLGRPFDLDQPGELGRVATESSPYGTGTYGMGIGYPRCDPAALVAAAGRAAAGWRAAGPYQRAGLAVEILRRLNTRSHELALAVHHTTGQPPEAAFRAAGPRAQDRALEAVAHAFAESARVPADLSWESPRRRGQPPAMRGTCTLVPRGVSLLIGCPDYPLWNGYPGLFASLVTGNPVIVAPHPRSVLPLAITVRVARQVLAEAGHAPDIVTLAVAEPEERLHRRLATDPAVRIVDFTGSARFADWLEQHARQATVFANRTGLNTVIVDSTENYRGLVRGLARSLCLCSGTFRTTPQNILVPTTGIVTDEGHRSLRDFGADIREAVDRLLGHPARVTRLLGAITGNEVRAALAQAAQYGAVLSASRPLHHPDHPGADLRSPLLVRLGARDERIYAREWPGPVSFLVGTDSTSHSLALFRSTVVRHGAPYAAVHSTDPLVLAVAESAALDAGVHLVQNLADDFPADPSSAGADLPAAGAHFVTGRFRVVRSRRRVEPVAPAAVPAPILMAKPARVPVPDVGSATELLDV</sequence>
<evidence type="ECO:0000256" key="1">
    <source>
        <dbReference type="ARBA" id="ARBA00023002"/>
    </source>
</evidence>
<dbReference type="Proteomes" id="UP001612415">
    <property type="component" value="Unassembled WGS sequence"/>
</dbReference>
<protein>
    <submittedName>
        <fullName evidence="4">Aldehyde dehydrogenase family protein</fullName>
    </submittedName>
</protein>
<dbReference type="Gene3D" id="3.40.309.10">
    <property type="entry name" value="Aldehyde Dehydrogenase, Chain A, domain 2"/>
    <property type="match status" value="1"/>
</dbReference>
<dbReference type="InterPro" id="IPR050485">
    <property type="entry name" value="Proline_metab_enzyme"/>
</dbReference>
<keyword evidence="5" id="KW-1185">Reference proteome</keyword>
<dbReference type="InterPro" id="IPR016163">
    <property type="entry name" value="Ald_DH_C"/>
</dbReference>
<dbReference type="PANTHER" id="PTHR42862">
    <property type="entry name" value="DELTA-1-PYRROLINE-5-CARBOXYLATE DEHYDROGENASE 1, ISOFORM A-RELATED"/>
    <property type="match status" value="1"/>
</dbReference>
<dbReference type="PANTHER" id="PTHR42862:SF1">
    <property type="entry name" value="DELTA-1-PYRROLINE-5-CARBOXYLATE DEHYDROGENASE 2, ISOFORM A-RELATED"/>
    <property type="match status" value="1"/>
</dbReference>
<accession>A0ABW7YI10</accession>
<proteinExistence type="predicted"/>
<reference evidence="4 5" key="1">
    <citation type="submission" date="2024-10" db="EMBL/GenBank/DDBJ databases">
        <title>The Natural Products Discovery Center: Release of the First 8490 Sequenced Strains for Exploring Actinobacteria Biosynthetic Diversity.</title>
        <authorList>
            <person name="Kalkreuter E."/>
            <person name="Kautsar S.A."/>
            <person name="Yang D."/>
            <person name="Bader C.D."/>
            <person name="Teijaro C.N."/>
            <person name="Fluegel L."/>
            <person name="Davis C.M."/>
            <person name="Simpson J.R."/>
            <person name="Lauterbach L."/>
            <person name="Steele A.D."/>
            <person name="Gui C."/>
            <person name="Meng S."/>
            <person name="Li G."/>
            <person name="Viehrig K."/>
            <person name="Ye F."/>
            <person name="Su P."/>
            <person name="Kiefer A.F."/>
            <person name="Nichols A."/>
            <person name="Cepeda A.J."/>
            <person name="Yan W."/>
            <person name="Fan B."/>
            <person name="Jiang Y."/>
            <person name="Adhikari A."/>
            <person name="Zheng C.-J."/>
            <person name="Schuster L."/>
            <person name="Cowan T.M."/>
            <person name="Smanski M.J."/>
            <person name="Chevrette M.G."/>
            <person name="De Carvalho L.P.S."/>
            <person name="Shen B."/>
        </authorList>
    </citation>
    <scope>NUCLEOTIDE SEQUENCE [LARGE SCALE GENOMIC DNA]</scope>
    <source>
        <strain evidence="4 5">NPDC051599</strain>
    </source>
</reference>
<dbReference type="RefSeq" id="WP_398663233.1">
    <property type="nucleotide sequence ID" value="NZ_JBITDC010000038.1"/>
</dbReference>
<dbReference type="InterPro" id="IPR015590">
    <property type="entry name" value="Aldehyde_DH_dom"/>
</dbReference>
<feature type="domain" description="Aldehyde dehydrogenase" evidence="3">
    <location>
        <begin position="96"/>
        <end position="471"/>
    </location>
</feature>
<name>A0ABW7YI10_STRCE</name>
<dbReference type="InterPro" id="IPR016162">
    <property type="entry name" value="Ald_DH_N"/>
</dbReference>
<evidence type="ECO:0000259" key="3">
    <source>
        <dbReference type="Pfam" id="PF00171"/>
    </source>
</evidence>